<keyword evidence="5" id="KW-1185">Reference proteome</keyword>
<feature type="coiled-coil region" evidence="2">
    <location>
        <begin position="45"/>
        <end position="79"/>
    </location>
</feature>
<feature type="region of interest" description="Disordered" evidence="3">
    <location>
        <begin position="216"/>
        <end position="238"/>
    </location>
</feature>
<dbReference type="AlphaFoldDB" id="A0A8J3K542"/>
<evidence type="ECO:0000256" key="3">
    <source>
        <dbReference type="SAM" id="MobiDB-lite"/>
    </source>
</evidence>
<evidence type="ECO:0000256" key="1">
    <source>
        <dbReference type="ARBA" id="ARBA00043985"/>
    </source>
</evidence>
<comment type="similarity">
    <text evidence="1">Belongs to the PspA/Vipp/IM30 family.</text>
</comment>
<protein>
    <recommendedName>
        <fullName evidence="6">Phage shock protein A (PspA) family protein</fullName>
    </recommendedName>
</protein>
<sequence>MIMAAQSILGRITQMARANIHAILDDVEDPQQMLDQMVRDYTANIGEAENAVAQTIANLRLLEADSAEATKNAAEWQTKAQAASAKADKVRAANPADADKFDNLARIAIGKQIAYENDVKSFGPMIAEQTQVTDQLKQGVMQMRGKLDELRRKRDELVGRAKVTEARGRVQASVNSINTLDPTTEISRFEEMVRREEARLKGHEELQASSLDAQFEELSASSRDQEIESRLAAMKSGR</sequence>
<name>A0A8J3K542_9ACTN</name>
<accession>A0A8J3K542</accession>
<comment type="caution">
    <text evidence="4">The sequence shown here is derived from an EMBL/GenBank/DDBJ whole genome shotgun (WGS) entry which is preliminary data.</text>
</comment>
<dbReference type="Pfam" id="PF04012">
    <property type="entry name" value="PspA_IM30"/>
    <property type="match status" value="1"/>
</dbReference>
<evidence type="ECO:0008006" key="6">
    <source>
        <dbReference type="Google" id="ProtNLM"/>
    </source>
</evidence>
<dbReference type="Proteomes" id="UP000619293">
    <property type="component" value="Unassembled WGS sequence"/>
</dbReference>
<gene>
    <name evidence="4" type="ORF">Cch02nite_20280</name>
</gene>
<dbReference type="PANTHER" id="PTHR31088">
    <property type="entry name" value="MEMBRANE-ASSOCIATED PROTEIN VIPP1, CHLOROPLASTIC"/>
    <property type="match status" value="1"/>
</dbReference>
<reference evidence="4 5" key="1">
    <citation type="submission" date="2021-01" db="EMBL/GenBank/DDBJ databases">
        <title>Whole genome shotgun sequence of Catellatospora chokoriensis NBRC 107358.</title>
        <authorList>
            <person name="Komaki H."/>
            <person name="Tamura T."/>
        </authorList>
    </citation>
    <scope>NUCLEOTIDE SEQUENCE [LARGE SCALE GENOMIC DNA]</scope>
    <source>
        <strain evidence="4 5">NBRC 107358</strain>
    </source>
</reference>
<dbReference type="PANTHER" id="PTHR31088:SF6">
    <property type="entry name" value="PHAGE SHOCK PROTEIN A"/>
    <property type="match status" value="1"/>
</dbReference>
<evidence type="ECO:0000313" key="4">
    <source>
        <dbReference type="EMBL" id="GIF88584.1"/>
    </source>
</evidence>
<keyword evidence="2" id="KW-0175">Coiled coil</keyword>
<proteinExistence type="inferred from homology"/>
<feature type="coiled-coil region" evidence="2">
    <location>
        <begin position="133"/>
        <end position="206"/>
    </location>
</feature>
<evidence type="ECO:0000313" key="5">
    <source>
        <dbReference type="Proteomes" id="UP000619293"/>
    </source>
</evidence>
<evidence type="ECO:0000256" key="2">
    <source>
        <dbReference type="SAM" id="Coils"/>
    </source>
</evidence>
<dbReference type="EMBL" id="BONG01000009">
    <property type="protein sequence ID" value="GIF88584.1"/>
    <property type="molecule type" value="Genomic_DNA"/>
</dbReference>
<dbReference type="InterPro" id="IPR007157">
    <property type="entry name" value="PspA_VIPP1"/>
</dbReference>
<organism evidence="4 5">
    <name type="scientific">Catellatospora chokoriensis</name>
    <dbReference type="NCBI Taxonomy" id="310353"/>
    <lineage>
        <taxon>Bacteria</taxon>
        <taxon>Bacillati</taxon>
        <taxon>Actinomycetota</taxon>
        <taxon>Actinomycetes</taxon>
        <taxon>Micromonosporales</taxon>
        <taxon>Micromonosporaceae</taxon>
        <taxon>Catellatospora</taxon>
    </lineage>
</organism>